<evidence type="ECO:0000259" key="6">
    <source>
        <dbReference type="Pfam" id="PF21157"/>
    </source>
</evidence>
<organism evidence="7 8">
    <name type="scientific">Spiribacter salinus</name>
    <dbReference type="NCBI Taxonomy" id="1335746"/>
    <lineage>
        <taxon>Bacteria</taxon>
        <taxon>Pseudomonadati</taxon>
        <taxon>Pseudomonadota</taxon>
        <taxon>Gammaproteobacteria</taxon>
        <taxon>Chromatiales</taxon>
        <taxon>Ectothiorhodospiraceae</taxon>
        <taxon>Spiribacter</taxon>
    </lineage>
</organism>
<evidence type="ECO:0000259" key="5">
    <source>
        <dbReference type="Pfam" id="PF01258"/>
    </source>
</evidence>
<feature type="domain" description="Zinc finger DksA/TraR C4-type" evidence="5">
    <location>
        <begin position="79"/>
        <end position="111"/>
    </location>
</feature>
<dbReference type="NCBIfam" id="TIGR02420">
    <property type="entry name" value="dksA"/>
    <property type="match status" value="1"/>
</dbReference>
<dbReference type="InterPro" id="IPR048489">
    <property type="entry name" value="DksA_N"/>
</dbReference>
<accession>A0A540VPX2</accession>
<name>A0A540VPX2_9GAMM</name>
<gene>
    <name evidence="7" type="primary">dksA</name>
    <name evidence="7" type="ORF">FKY71_11850</name>
</gene>
<proteinExistence type="predicted"/>
<dbReference type="PANTHER" id="PTHR33823">
    <property type="entry name" value="RNA POLYMERASE-BINDING TRANSCRIPTION FACTOR DKSA-RELATED"/>
    <property type="match status" value="1"/>
</dbReference>
<dbReference type="Pfam" id="PF21157">
    <property type="entry name" value="DksA_N"/>
    <property type="match status" value="1"/>
</dbReference>
<dbReference type="InterPro" id="IPR000962">
    <property type="entry name" value="Znf_DskA_TraR"/>
</dbReference>
<dbReference type="InterPro" id="IPR037187">
    <property type="entry name" value="DnaK_N"/>
</dbReference>
<dbReference type="PROSITE" id="PS51128">
    <property type="entry name" value="ZF_DKSA_2"/>
    <property type="match status" value="1"/>
</dbReference>
<dbReference type="PANTHER" id="PTHR33823:SF2">
    <property type="entry name" value="RNA POLYMERASE-BINDING TRANSCRIPTION FACTOR DKSA"/>
    <property type="match status" value="1"/>
</dbReference>
<dbReference type="SUPFAM" id="SSF109635">
    <property type="entry name" value="DnaK suppressor protein DksA, alpha-hairpin domain"/>
    <property type="match status" value="1"/>
</dbReference>
<keyword evidence="2" id="KW-0863">Zinc-finger</keyword>
<reference evidence="7 8" key="1">
    <citation type="submission" date="2019-06" db="EMBL/GenBank/DDBJ databases">
        <title>Metagenome assembled Genome of Spiribacter salinus SL48-SHIP from the microbial mat of Salt Lake 48 (Novosibirsk region, Russia).</title>
        <authorList>
            <person name="Shipova A."/>
            <person name="Rozanov A.S."/>
            <person name="Bryanskaya A.V."/>
            <person name="Peltek S.E."/>
        </authorList>
    </citation>
    <scope>NUCLEOTIDE SEQUENCE [LARGE SCALE GENOMIC DNA]</scope>
    <source>
        <strain evidence="7">SL48-SHIP-2</strain>
    </source>
</reference>
<feature type="zinc finger region" description="dksA C4-type" evidence="4">
    <location>
        <begin position="82"/>
        <end position="106"/>
    </location>
</feature>
<dbReference type="Gene3D" id="1.20.120.910">
    <property type="entry name" value="DksA, coiled-coil domain"/>
    <property type="match status" value="1"/>
</dbReference>
<evidence type="ECO:0000256" key="1">
    <source>
        <dbReference type="ARBA" id="ARBA00022723"/>
    </source>
</evidence>
<dbReference type="InterPro" id="IPR012784">
    <property type="entry name" value="DksA_RNA_pol-bd"/>
</dbReference>
<keyword evidence="1" id="KW-0479">Metal-binding</keyword>
<sequence>MGPEHKAFFRAILEHERREIMARIDRSVQALREQESLPEEVDQAQINEQRALELRLRDRDRRQLEKIRAALLRIDRDEYGWCEETGEPIGLERLKARPTATLSVEGKEIREQIEKAYVRSR</sequence>
<evidence type="ECO:0000313" key="8">
    <source>
        <dbReference type="Proteomes" id="UP000315400"/>
    </source>
</evidence>
<evidence type="ECO:0000256" key="4">
    <source>
        <dbReference type="PROSITE-ProRule" id="PRU00510"/>
    </source>
</evidence>
<keyword evidence="3" id="KW-0862">Zinc</keyword>
<dbReference type="Pfam" id="PF01258">
    <property type="entry name" value="zf-dskA_traR"/>
    <property type="match status" value="1"/>
</dbReference>
<comment type="caution">
    <text evidence="7">The sequence shown here is derived from an EMBL/GenBank/DDBJ whole genome shotgun (WGS) entry which is preliminary data.</text>
</comment>
<dbReference type="SUPFAM" id="SSF57716">
    <property type="entry name" value="Glucocorticoid receptor-like (DNA-binding domain)"/>
    <property type="match status" value="1"/>
</dbReference>
<dbReference type="Proteomes" id="UP000315400">
    <property type="component" value="Unassembled WGS sequence"/>
</dbReference>
<feature type="domain" description="DnaK suppressor protein DksA N-terminal" evidence="6">
    <location>
        <begin position="6"/>
        <end position="74"/>
    </location>
</feature>
<evidence type="ECO:0000313" key="7">
    <source>
        <dbReference type="EMBL" id="TQE98817.1"/>
    </source>
</evidence>
<dbReference type="AlphaFoldDB" id="A0A540VPX2"/>
<protein>
    <submittedName>
        <fullName evidence="7">RNA polymerase-binding protein DksA</fullName>
    </submittedName>
</protein>
<dbReference type="EMBL" id="VIFK01000132">
    <property type="protein sequence ID" value="TQE98817.1"/>
    <property type="molecule type" value="Genomic_DNA"/>
</dbReference>
<evidence type="ECO:0000256" key="3">
    <source>
        <dbReference type="ARBA" id="ARBA00022833"/>
    </source>
</evidence>
<dbReference type="GO" id="GO:0008270">
    <property type="term" value="F:zinc ion binding"/>
    <property type="evidence" value="ECO:0007669"/>
    <property type="project" value="UniProtKB-KW"/>
</dbReference>
<evidence type="ECO:0000256" key="2">
    <source>
        <dbReference type="ARBA" id="ARBA00022771"/>
    </source>
</evidence>